<keyword evidence="4" id="KW-1185">Reference proteome</keyword>
<reference evidence="3 4" key="1">
    <citation type="submission" date="2024-03" db="EMBL/GenBank/DDBJ databases">
        <title>Adaptation during the transition from Ophiocordyceps entomopathogen to insect associate is accompanied by gene loss and intensified selection.</title>
        <authorList>
            <person name="Ward C.M."/>
            <person name="Onetto C.A."/>
            <person name="Borneman A.R."/>
        </authorList>
    </citation>
    <scope>NUCLEOTIDE SEQUENCE [LARGE SCALE GENOMIC DNA]</scope>
    <source>
        <strain evidence="3">AWRI1</strain>
        <tissue evidence="3">Single Adult Female</tissue>
    </source>
</reference>
<comment type="caution">
    <text evidence="3">The sequence shown here is derived from an EMBL/GenBank/DDBJ whole genome shotgun (WGS) entry which is preliminary data.</text>
</comment>
<feature type="compositionally biased region" description="Polar residues" evidence="1">
    <location>
        <begin position="294"/>
        <end position="316"/>
    </location>
</feature>
<proteinExistence type="predicted"/>
<evidence type="ECO:0000256" key="1">
    <source>
        <dbReference type="SAM" id="MobiDB-lite"/>
    </source>
</evidence>
<name>A0AAN9TJ83_9HEMI</name>
<dbReference type="EMBL" id="JBBCAQ010000022">
    <property type="protein sequence ID" value="KAK7591279.1"/>
    <property type="molecule type" value="Genomic_DNA"/>
</dbReference>
<accession>A0AAN9TJ83</accession>
<keyword evidence="2" id="KW-0812">Transmembrane</keyword>
<feature type="transmembrane region" description="Helical" evidence="2">
    <location>
        <begin position="738"/>
        <end position="764"/>
    </location>
</feature>
<evidence type="ECO:0000313" key="4">
    <source>
        <dbReference type="Proteomes" id="UP001367676"/>
    </source>
</evidence>
<feature type="compositionally biased region" description="Basic and acidic residues" evidence="1">
    <location>
        <begin position="538"/>
        <end position="549"/>
    </location>
</feature>
<evidence type="ECO:0000313" key="3">
    <source>
        <dbReference type="EMBL" id="KAK7591279.1"/>
    </source>
</evidence>
<feature type="compositionally biased region" description="Low complexity" evidence="1">
    <location>
        <begin position="420"/>
        <end position="430"/>
    </location>
</feature>
<dbReference type="Pfam" id="PF07898">
    <property type="entry name" value="DUF1676"/>
    <property type="match status" value="1"/>
</dbReference>
<evidence type="ECO:0000256" key="2">
    <source>
        <dbReference type="SAM" id="Phobius"/>
    </source>
</evidence>
<keyword evidence="2" id="KW-1133">Transmembrane helix</keyword>
<feature type="region of interest" description="Disordered" evidence="1">
    <location>
        <begin position="292"/>
        <end position="316"/>
    </location>
</feature>
<organism evidence="3 4">
    <name type="scientific">Parthenolecanium corni</name>
    <dbReference type="NCBI Taxonomy" id="536013"/>
    <lineage>
        <taxon>Eukaryota</taxon>
        <taxon>Metazoa</taxon>
        <taxon>Ecdysozoa</taxon>
        <taxon>Arthropoda</taxon>
        <taxon>Hexapoda</taxon>
        <taxon>Insecta</taxon>
        <taxon>Pterygota</taxon>
        <taxon>Neoptera</taxon>
        <taxon>Paraneoptera</taxon>
        <taxon>Hemiptera</taxon>
        <taxon>Sternorrhyncha</taxon>
        <taxon>Coccoidea</taxon>
        <taxon>Coccidae</taxon>
        <taxon>Parthenolecanium</taxon>
    </lineage>
</organism>
<feature type="region of interest" description="Disordered" evidence="1">
    <location>
        <begin position="411"/>
        <end position="442"/>
    </location>
</feature>
<dbReference type="Proteomes" id="UP001367676">
    <property type="component" value="Unassembled WGS sequence"/>
</dbReference>
<dbReference type="InterPro" id="IPR012464">
    <property type="entry name" value="DUF1676"/>
</dbReference>
<sequence length="863" mass="95660">MSTFLPSEISRLTYDYLSTHCGQKLADEFSKACPSMEECRQMKCKYRNFHTTVQDLTLETILDQYSKLCSTIFACFDEDKRKHRNVLNLLEMILKKHQREPSTSKSNRVFRDVQNVPSIRNLSDSHEARGRENKLSVPKVNGQISDMPRMSKETTNSPLQLTDRKNSVINELVSNLSKVSPDSRNASQTIDAGISSNLHEDQLAMNISNSRSNEISSHYKSQKSIPHLNRSVLETGQSVDSDLFTSPEGTDQHHISETVHSFMLEEVEPGLRENTESVLLEEPILTERNIEFDSANNETGQSSGIESSSGKMNQRNPRTTFHSLALTEAENPEFCSSQRGFYETQSATSACVDESCRGDEQTKTSSAEIEGNAIPLSESAENIPSSCSVPSSSIQADWKAIFCNSVKMSTTSKSEKMQTSRKTTSKSTGTPHKTKKANSSEESIQVLFENLSKNFKHRPHPYLSPAKSSRLLHQATLSPLSKMYVTPTKPNSLNAATSNHSVASNATSSSSIASSQRSIFSPIIVDTPCTKEIPARKLEKDYSEERPSTKESISGEKVLVKRKNNSRHKLQLSYAMNDEILKKMNKISNIEGLPSNTIDSKSAQNSKKVSIDCKDIRQDLVRNADMAQEKEKKSKKIKKDVRLTTSSVRSLELIKLPDYATSALSVSQEKPISRSFVTNFISLVSKTLEYFLDSYGIKIPLPLLSRNIPGIIIEEYNTGTNESDPFDEGRHKKKYKKFALVFPLIAIFKFILIKALLIPILMGIIAIKKMLVLAAAAIPAVIALLRICRLPGGFGGFFGPGGLTAATAAAAPIVGTPYVTSDTIIGDFSNYAPALSAQQTPYFNKQQDYGGKSLNPFNQLTNF</sequence>
<gene>
    <name evidence="3" type="ORF">V9T40_002892</name>
</gene>
<dbReference type="AlphaFoldDB" id="A0AAN9TJ83"/>
<protein>
    <submittedName>
        <fullName evidence="3">Uncharacterized protein</fullName>
    </submittedName>
</protein>
<keyword evidence="2" id="KW-0472">Membrane</keyword>
<feature type="region of interest" description="Disordered" evidence="1">
    <location>
        <begin position="538"/>
        <end position="557"/>
    </location>
</feature>
<feature type="transmembrane region" description="Helical" evidence="2">
    <location>
        <begin position="770"/>
        <end position="788"/>
    </location>
</feature>